<dbReference type="SUPFAM" id="SSF53756">
    <property type="entry name" value="UDP-Glycosyltransferase/glycogen phosphorylase"/>
    <property type="match status" value="1"/>
</dbReference>
<dbReference type="InterPro" id="IPR028098">
    <property type="entry name" value="Glyco_trans_4-like_N"/>
</dbReference>
<dbReference type="GO" id="GO:0016740">
    <property type="term" value="F:transferase activity"/>
    <property type="evidence" value="ECO:0007669"/>
    <property type="project" value="UniProtKB-KW"/>
</dbReference>
<evidence type="ECO:0000259" key="1">
    <source>
        <dbReference type="Pfam" id="PF13477"/>
    </source>
</evidence>
<feature type="domain" description="Glycosyltransferase subfamily 4-like N-terminal" evidence="1">
    <location>
        <begin position="3"/>
        <end position="140"/>
    </location>
</feature>
<organism evidence="2 3">
    <name type="scientific">Dyella acidisoli</name>
    <dbReference type="NCBI Taxonomy" id="1867834"/>
    <lineage>
        <taxon>Bacteria</taxon>
        <taxon>Pseudomonadati</taxon>
        <taxon>Pseudomonadota</taxon>
        <taxon>Gammaproteobacteria</taxon>
        <taxon>Lysobacterales</taxon>
        <taxon>Rhodanobacteraceae</taxon>
        <taxon>Dyella</taxon>
    </lineage>
</organism>
<evidence type="ECO:0000313" key="3">
    <source>
        <dbReference type="Proteomes" id="UP001156670"/>
    </source>
</evidence>
<gene>
    <name evidence="2" type="ORF">GCM10007901_02070</name>
</gene>
<keyword evidence="2" id="KW-0808">Transferase</keyword>
<dbReference type="Proteomes" id="UP001156670">
    <property type="component" value="Unassembled WGS sequence"/>
</dbReference>
<dbReference type="PANTHER" id="PTHR12526:SF638">
    <property type="entry name" value="SPORE COAT PROTEIN SA"/>
    <property type="match status" value="1"/>
</dbReference>
<dbReference type="Gene3D" id="3.40.50.2000">
    <property type="entry name" value="Glycogen Phosphorylase B"/>
    <property type="match status" value="2"/>
</dbReference>
<sequence>MKFAFFANTDWYLYNFRLSTALRLRNDGHEVVMISPPGSFGERFAAHGCRWVPLQSMDRASLNPLREAVTLSQLVRVLRREQPDLLHNFTLKCAIYGAIAARIARVPTVVNAVAGLGYVFTSHTLKARMLRPLVKALLHTALDNERSLLVLQNPDDAMAFTSAELIAPEKIRVIRSSGVNTSRFQPSKRFPNRQERLRVLLAARLLREKGIQEFVDAAALLHEWGRDVEFVLAGTPDPGNPHSVTQDQVQQWADTGLVRWLGHVDDMPGLLKTVHVMALPSYYREGVPKSLIEGAASGLALITTDMPGCREVVTNDGFDGLRVEQRNARALADCIVRLDDDRELLLQLGHHARQKALRDFDERLVIQRTLDVYTELMHSMTSTTDAIRSLP</sequence>
<evidence type="ECO:0000313" key="2">
    <source>
        <dbReference type="EMBL" id="GLQ91257.1"/>
    </source>
</evidence>
<comment type="caution">
    <text evidence="2">The sequence shown here is derived from an EMBL/GenBank/DDBJ whole genome shotgun (WGS) entry which is preliminary data.</text>
</comment>
<dbReference type="EMBL" id="BSOB01000003">
    <property type="protein sequence ID" value="GLQ91257.1"/>
    <property type="molecule type" value="Genomic_DNA"/>
</dbReference>
<keyword evidence="3" id="KW-1185">Reference proteome</keyword>
<dbReference type="CDD" id="cd03808">
    <property type="entry name" value="GT4_CapM-like"/>
    <property type="match status" value="1"/>
</dbReference>
<dbReference type="PANTHER" id="PTHR12526">
    <property type="entry name" value="GLYCOSYLTRANSFERASE"/>
    <property type="match status" value="1"/>
</dbReference>
<protein>
    <submittedName>
        <fullName evidence="2">Glycosyl transferase family 1</fullName>
    </submittedName>
</protein>
<dbReference type="Pfam" id="PF13692">
    <property type="entry name" value="Glyco_trans_1_4"/>
    <property type="match status" value="1"/>
</dbReference>
<proteinExistence type="predicted"/>
<dbReference type="Pfam" id="PF13477">
    <property type="entry name" value="Glyco_trans_4_2"/>
    <property type="match status" value="1"/>
</dbReference>
<dbReference type="RefSeq" id="WP_284319033.1">
    <property type="nucleotide sequence ID" value="NZ_BSOB01000003.1"/>
</dbReference>
<name>A0ABQ5XIU0_9GAMM</name>
<accession>A0ABQ5XIU0</accession>
<reference evidence="3" key="1">
    <citation type="journal article" date="2019" name="Int. J. Syst. Evol. Microbiol.">
        <title>The Global Catalogue of Microorganisms (GCM) 10K type strain sequencing project: providing services to taxonomists for standard genome sequencing and annotation.</title>
        <authorList>
            <consortium name="The Broad Institute Genomics Platform"/>
            <consortium name="The Broad Institute Genome Sequencing Center for Infectious Disease"/>
            <person name="Wu L."/>
            <person name="Ma J."/>
        </authorList>
    </citation>
    <scope>NUCLEOTIDE SEQUENCE [LARGE SCALE GENOMIC DNA]</scope>
    <source>
        <strain evidence="3">NBRC 111980</strain>
    </source>
</reference>